<sequence>MNESRRRALKVGAAAALSGTLPLAALAKGRYDVGANDKEIKLGNLEPYSGPASAYGTCGKALDAFFKKLNAEGGINGRQINFISLDDAYNPAKSVELTRKLVEQEEVLCMFSSLGSSQNIAVQKYLNARKVPQLFVGAGTTRFGDHKNFPWTMGWQPSYQAEGRIFARHILENHPNAKIGVLMQNDDFGKDNFQGLVDGLGTKKTLITQHVTYDVTDPTVDSALVKLKSAGCDVFVNITTPKFAAQSIRKVVELGWAPAHYLASVSQSVASVLKPAGLDNAKGVISASYIMDTASPEAATDKHMQAYFAMMKQYFPAGDPHDWLNVLSYSTAATLVQVLRQCGDDLTRANVMKQAASLKDYAAPLLFPGILVNTSPTDYYPVEQKVLQRFNGQKYETITKPLAG</sequence>
<feature type="signal peptide" evidence="3">
    <location>
        <begin position="1"/>
        <end position="27"/>
    </location>
</feature>
<evidence type="ECO:0000256" key="1">
    <source>
        <dbReference type="ARBA" id="ARBA00010062"/>
    </source>
</evidence>
<dbReference type="EMBL" id="CP021455">
    <property type="protein sequence ID" value="ARU06811.1"/>
    <property type="molecule type" value="Genomic_DNA"/>
</dbReference>
<dbReference type="SUPFAM" id="SSF53822">
    <property type="entry name" value="Periplasmic binding protein-like I"/>
    <property type="match status" value="1"/>
</dbReference>
<proteinExistence type="inferred from homology"/>
<organism evidence="5 6">
    <name type="scientific">Comamonas serinivorans</name>
    <dbReference type="NCBI Taxonomy" id="1082851"/>
    <lineage>
        <taxon>Bacteria</taxon>
        <taxon>Pseudomonadati</taxon>
        <taxon>Pseudomonadota</taxon>
        <taxon>Betaproteobacteria</taxon>
        <taxon>Burkholderiales</taxon>
        <taxon>Comamonadaceae</taxon>
        <taxon>Comamonas</taxon>
    </lineage>
</organism>
<evidence type="ECO:0000313" key="5">
    <source>
        <dbReference type="EMBL" id="ARU06811.1"/>
    </source>
</evidence>
<dbReference type="InterPro" id="IPR028081">
    <property type="entry name" value="Leu-bd"/>
</dbReference>
<name>A0A1Y0ETU5_9BURK</name>
<dbReference type="PANTHER" id="PTHR47235">
    <property type="entry name" value="BLR6548 PROTEIN"/>
    <property type="match status" value="1"/>
</dbReference>
<dbReference type="RefSeq" id="WP_087284600.1">
    <property type="nucleotide sequence ID" value="NZ_CP021455.1"/>
</dbReference>
<evidence type="ECO:0000259" key="4">
    <source>
        <dbReference type="Pfam" id="PF13458"/>
    </source>
</evidence>
<dbReference type="OrthoDB" id="9777352at2"/>
<dbReference type="PANTHER" id="PTHR47235:SF1">
    <property type="entry name" value="BLR6548 PROTEIN"/>
    <property type="match status" value="1"/>
</dbReference>
<dbReference type="Gene3D" id="3.40.50.2300">
    <property type="match status" value="2"/>
</dbReference>
<comment type="similarity">
    <text evidence="1">Belongs to the leucine-binding protein family.</text>
</comment>
<evidence type="ECO:0000256" key="2">
    <source>
        <dbReference type="ARBA" id="ARBA00022729"/>
    </source>
</evidence>
<dbReference type="Pfam" id="PF13458">
    <property type="entry name" value="Peripla_BP_6"/>
    <property type="match status" value="1"/>
</dbReference>
<dbReference type="AlphaFoldDB" id="A0A1Y0ETU5"/>
<gene>
    <name evidence="5" type="ORF">CCO03_11610</name>
</gene>
<feature type="chain" id="PRO_5012530524" evidence="3">
    <location>
        <begin position="28"/>
        <end position="404"/>
    </location>
</feature>
<dbReference type="InterPro" id="IPR028082">
    <property type="entry name" value="Peripla_BP_I"/>
</dbReference>
<dbReference type="Proteomes" id="UP000196138">
    <property type="component" value="Chromosome"/>
</dbReference>
<protein>
    <submittedName>
        <fullName evidence="5">Branched-chain amino acid ABC transporter substrate-binding protein</fullName>
    </submittedName>
</protein>
<reference evidence="5 6" key="1">
    <citation type="submission" date="2017-05" db="EMBL/GenBank/DDBJ databases">
        <authorList>
            <person name="Song R."/>
            <person name="Chenine A.L."/>
            <person name="Ruprecht R.M."/>
        </authorList>
    </citation>
    <scope>NUCLEOTIDE SEQUENCE [LARGE SCALE GENOMIC DNA]</scope>
    <source>
        <strain evidence="5 6">DSM 26136</strain>
    </source>
</reference>
<keyword evidence="6" id="KW-1185">Reference proteome</keyword>
<feature type="domain" description="Leucine-binding protein" evidence="4">
    <location>
        <begin position="39"/>
        <end position="365"/>
    </location>
</feature>
<keyword evidence="2 3" id="KW-0732">Signal</keyword>
<accession>A0A1Y0ETU5</accession>
<dbReference type="InterPro" id="IPR006311">
    <property type="entry name" value="TAT_signal"/>
</dbReference>
<evidence type="ECO:0000313" key="6">
    <source>
        <dbReference type="Proteomes" id="UP000196138"/>
    </source>
</evidence>
<evidence type="ECO:0000256" key="3">
    <source>
        <dbReference type="SAM" id="SignalP"/>
    </source>
</evidence>
<dbReference type="KEGG" id="cser:CCO03_11610"/>
<dbReference type="PROSITE" id="PS51318">
    <property type="entry name" value="TAT"/>
    <property type="match status" value="1"/>
</dbReference>
<dbReference type="CDD" id="cd06343">
    <property type="entry name" value="PBP1_ABC_ligand_binding-like"/>
    <property type="match status" value="1"/>
</dbReference>